<protein>
    <submittedName>
        <fullName evidence="2">Uncharacterized protein</fullName>
    </submittedName>
</protein>
<evidence type="ECO:0000256" key="1">
    <source>
        <dbReference type="SAM" id="MobiDB-lite"/>
    </source>
</evidence>
<reference evidence="3" key="1">
    <citation type="journal article" date="2005" name="Nature">
        <title>The map-based sequence of the rice genome.</title>
        <authorList>
            <consortium name="International rice genome sequencing project (IRGSP)"/>
            <person name="Matsumoto T."/>
            <person name="Wu J."/>
            <person name="Kanamori H."/>
            <person name="Katayose Y."/>
            <person name="Fujisawa M."/>
            <person name="Namiki N."/>
            <person name="Mizuno H."/>
            <person name="Yamamoto K."/>
            <person name="Antonio B.A."/>
            <person name="Baba T."/>
            <person name="Sakata K."/>
            <person name="Nagamura Y."/>
            <person name="Aoki H."/>
            <person name="Arikawa K."/>
            <person name="Arita K."/>
            <person name="Bito T."/>
            <person name="Chiden Y."/>
            <person name="Fujitsuka N."/>
            <person name="Fukunaka R."/>
            <person name="Hamada M."/>
            <person name="Harada C."/>
            <person name="Hayashi A."/>
            <person name="Hijishita S."/>
            <person name="Honda M."/>
            <person name="Hosokawa S."/>
            <person name="Ichikawa Y."/>
            <person name="Idonuma A."/>
            <person name="Iijima M."/>
            <person name="Ikeda M."/>
            <person name="Ikeno M."/>
            <person name="Ito K."/>
            <person name="Ito S."/>
            <person name="Ito T."/>
            <person name="Ito Y."/>
            <person name="Ito Y."/>
            <person name="Iwabuchi A."/>
            <person name="Kamiya K."/>
            <person name="Karasawa W."/>
            <person name="Kurita K."/>
            <person name="Katagiri S."/>
            <person name="Kikuta A."/>
            <person name="Kobayashi H."/>
            <person name="Kobayashi N."/>
            <person name="Machita K."/>
            <person name="Maehara T."/>
            <person name="Masukawa M."/>
            <person name="Mizubayashi T."/>
            <person name="Mukai Y."/>
            <person name="Nagasaki H."/>
            <person name="Nagata Y."/>
            <person name="Naito S."/>
            <person name="Nakashima M."/>
            <person name="Nakama Y."/>
            <person name="Nakamichi Y."/>
            <person name="Nakamura M."/>
            <person name="Meguro A."/>
            <person name="Negishi M."/>
            <person name="Ohta I."/>
            <person name="Ohta T."/>
            <person name="Okamoto M."/>
            <person name="Ono N."/>
            <person name="Saji S."/>
            <person name="Sakaguchi M."/>
            <person name="Sakai K."/>
            <person name="Shibata M."/>
            <person name="Shimokawa T."/>
            <person name="Song J."/>
            <person name="Takazaki Y."/>
            <person name="Terasawa K."/>
            <person name="Tsugane M."/>
            <person name="Tsuji K."/>
            <person name="Ueda S."/>
            <person name="Waki K."/>
            <person name="Yamagata H."/>
            <person name="Yamamoto M."/>
            <person name="Yamamoto S."/>
            <person name="Yamane H."/>
            <person name="Yoshiki S."/>
            <person name="Yoshihara R."/>
            <person name="Yukawa K."/>
            <person name="Zhong H."/>
            <person name="Yano M."/>
            <person name="Yuan Q."/>
            <person name="Ouyang S."/>
            <person name="Liu J."/>
            <person name="Jones K.M."/>
            <person name="Gansberger K."/>
            <person name="Moffat K."/>
            <person name="Hill J."/>
            <person name="Bera J."/>
            <person name="Fadrosh D."/>
            <person name="Jin S."/>
            <person name="Johri S."/>
            <person name="Kim M."/>
            <person name="Overton L."/>
            <person name="Reardon M."/>
            <person name="Tsitrin T."/>
            <person name="Vuong H."/>
            <person name="Weaver B."/>
            <person name="Ciecko A."/>
            <person name="Tallon L."/>
            <person name="Jackson J."/>
            <person name="Pai G."/>
            <person name="Aken S.V."/>
            <person name="Utterback T."/>
            <person name="Reidmuller S."/>
            <person name="Feldblyum T."/>
            <person name="Hsiao J."/>
            <person name="Zismann V."/>
            <person name="Iobst S."/>
            <person name="de Vazeille A.R."/>
            <person name="Buell C.R."/>
            <person name="Ying K."/>
            <person name="Li Y."/>
            <person name="Lu T."/>
            <person name="Huang Y."/>
            <person name="Zhao Q."/>
            <person name="Feng Q."/>
            <person name="Zhang L."/>
            <person name="Zhu J."/>
            <person name="Weng Q."/>
            <person name="Mu J."/>
            <person name="Lu Y."/>
            <person name="Fan D."/>
            <person name="Liu Y."/>
            <person name="Guan J."/>
            <person name="Zhang Y."/>
            <person name="Yu S."/>
            <person name="Liu X."/>
            <person name="Zhang Y."/>
            <person name="Hong G."/>
            <person name="Han B."/>
            <person name="Choisne N."/>
            <person name="Demange N."/>
            <person name="Orjeda G."/>
            <person name="Samain S."/>
            <person name="Cattolico L."/>
            <person name="Pelletier E."/>
            <person name="Couloux A."/>
            <person name="Segurens B."/>
            <person name="Wincker P."/>
            <person name="D'Hont A."/>
            <person name="Scarpelli C."/>
            <person name="Weissenbach J."/>
            <person name="Salanoubat M."/>
            <person name="Quetier F."/>
            <person name="Yu Y."/>
            <person name="Kim H.R."/>
            <person name="Rambo T."/>
            <person name="Currie J."/>
            <person name="Collura K."/>
            <person name="Luo M."/>
            <person name="Yang T."/>
            <person name="Ammiraju J.S.S."/>
            <person name="Engler F."/>
            <person name="Soderlund C."/>
            <person name="Wing R.A."/>
            <person name="Palmer L.E."/>
            <person name="de la Bastide M."/>
            <person name="Spiegel L."/>
            <person name="Nascimento L."/>
            <person name="Zutavern T."/>
            <person name="O'Shaughnessy A."/>
            <person name="Dike S."/>
            <person name="Dedhia N."/>
            <person name="Preston R."/>
            <person name="Balija V."/>
            <person name="McCombie W.R."/>
            <person name="Chow T."/>
            <person name="Chen H."/>
            <person name="Chung M."/>
            <person name="Chen C."/>
            <person name="Shaw J."/>
            <person name="Wu H."/>
            <person name="Hsiao K."/>
            <person name="Chao Y."/>
            <person name="Chu M."/>
            <person name="Cheng C."/>
            <person name="Hour A."/>
            <person name="Lee P."/>
            <person name="Lin S."/>
            <person name="Lin Y."/>
            <person name="Liou J."/>
            <person name="Liu S."/>
            <person name="Hsing Y."/>
            <person name="Raghuvanshi S."/>
            <person name="Mohanty A."/>
            <person name="Bharti A.K."/>
            <person name="Gaur A."/>
            <person name="Gupta V."/>
            <person name="Kumar D."/>
            <person name="Ravi V."/>
            <person name="Vij S."/>
            <person name="Kapur A."/>
            <person name="Khurana P."/>
            <person name="Khurana P."/>
            <person name="Khurana J.P."/>
            <person name="Tyagi A.K."/>
            <person name="Gaikwad K."/>
            <person name="Singh A."/>
            <person name="Dalal V."/>
            <person name="Srivastava S."/>
            <person name="Dixit A."/>
            <person name="Pal A.K."/>
            <person name="Ghazi I.A."/>
            <person name="Yadav M."/>
            <person name="Pandit A."/>
            <person name="Bhargava A."/>
            <person name="Sureshbabu K."/>
            <person name="Batra K."/>
            <person name="Sharma T.R."/>
            <person name="Mohapatra T."/>
            <person name="Singh N.K."/>
            <person name="Messing J."/>
            <person name="Nelson A.B."/>
            <person name="Fuks G."/>
            <person name="Kavchok S."/>
            <person name="Keizer G."/>
            <person name="Linton E."/>
            <person name="Llaca V."/>
            <person name="Song R."/>
            <person name="Tanyolac B."/>
            <person name="Young S."/>
            <person name="Ho-Il K."/>
            <person name="Hahn J.H."/>
            <person name="Sangsakoo G."/>
            <person name="Vanavichit A."/>
            <person name="de Mattos Luiz.A.T."/>
            <person name="Zimmer P.D."/>
            <person name="Malone G."/>
            <person name="Dellagostin O."/>
            <person name="de Oliveira A.C."/>
            <person name="Bevan M."/>
            <person name="Bancroft I."/>
            <person name="Minx P."/>
            <person name="Cordum H."/>
            <person name="Wilson R."/>
            <person name="Cheng Z."/>
            <person name="Jin W."/>
            <person name="Jiang J."/>
            <person name="Leong S.A."/>
            <person name="Iwama H."/>
            <person name="Gojobori T."/>
            <person name="Itoh T."/>
            <person name="Niimura Y."/>
            <person name="Fujii Y."/>
            <person name="Habara T."/>
            <person name="Sakai H."/>
            <person name="Sato Y."/>
            <person name="Wilson G."/>
            <person name="Kumar K."/>
            <person name="McCouch S."/>
            <person name="Juretic N."/>
            <person name="Hoen D."/>
            <person name="Wright S."/>
            <person name="Bruskiewich R."/>
            <person name="Bureau T."/>
            <person name="Miyao A."/>
            <person name="Hirochika H."/>
            <person name="Nishikawa T."/>
            <person name="Kadowaki K."/>
            <person name="Sugiura M."/>
            <person name="Burr B."/>
            <person name="Sasaki T."/>
        </authorList>
    </citation>
    <scope>NUCLEOTIDE SEQUENCE [LARGE SCALE GENOMIC DNA]</scope>
    <source>
        <strain evidence="3">cv. Nipponbare</strain>
    </source>
</reference>
<organism evidence="2 3">
    <name type="scientific">Oryza sativa subsp. japonica</name>
    <name type="common">Rice</name>
    <dbReference type="NCBI Taxonomy" id="39947"/>
    <lineage>
        <taxon>Eukaryota</taxon>
        <taxon>Viridiplantae</taxon>
        <taxon>Streptophyta</taxon>
        <taxon>Embryophyta</taxon>
        <taxon>Tracheophyta</taxon>
        <taxon>Spermatophyta</taxon>
        <taxon>Magnoliopsida</taxon>
        <taxon>Liliopsida</taxon>
        <taxon>Poales</taxon>
        <taxon>Poaceae</taxon>
        <taxon>BOP clade</taxon>
        <taxon>Oryzoideae</taxon>
        <taxon>Oryzeae</taxon>
        <taxon>Oryzinae</taxon>
        <taxon>Oryza</taxon>
        <taxon>Oryza sativa</taxon>
    </lineage>
</organism>
<proteinExistence type="predicted"/>
<reference evidence="3" key="2">
    <citation type="journal article" date="2008" name="Nucleic Acids Res.">
        <title>The rice annotation project database (RAP-DB): 2008 update.</title>
        <authorList>
            <consortium name="The rice annotation project (RAP)"/>
        </authorList>
    </citation>
    <scope>GENOME REANNOTATION</scope>
    <source>
        <strain evidence="3">cv. Nipponbare</strain>
    </source>
</reference>
<dbReference type="Proteomes" id="UP000000763">
    <property type="component" value="Chromosome 2"/>
</dbReference>
<gene>
    <name evidence="2" type="primary">P0663F07.45</name>
</gene>
<feature type="region of interest" description="Disordered" evidence="1">
    <location>
        <begin position="14"/>
        <end position="99"/>
    </location>
</feature>
<dbReference type="EMBL" id="AP005823">
    <property type="protein sequence ID" value="BAD29396.1"/>
    <property type="molecule type" value="Genomic_DNA"/>
</dbReference>
<dbReference type="AlphaFoldDB" id="Q6EPM4"/>
<name>Q6EPM4_ORYSJ</name>
<accession>Q6EPM4</accession>
<feature type="compositionally biased region" description="Low complexity" evidence="1">
    <location>
        <begin position="46"/>
        <end position="57"/>
    </location>
</feature>
<sequence length="284" mass="30431">MSDTEWVPCLITGIEPGTKASSPVVPPSTSHAGARCRRPHPPPSAPRRSSSPAAASSVIHAPRRSSSPTAASSTVDATELVTGGRVLRHPHPTTELVADGRVLRHPRPTPELVADSHIMHRPRHVGACRGRPLPPPPRRASQVRARRALRQRRGEGSTFALYFLICRCVRAGLLLPCAGARAAGKELAVARGVVRRRCGHGRRSTAAHVSHACMLERHHVLYRLLLLGTCMHAAESKENASEPLAAGRASPSTLRTKFRTIDSSVVRLGVAEKTSTAIGGQIQH</sequence>
<evidence type="ECO:0000313" key="2">
    <source>
        <dbReference type="EMBL" id="BAD29396.1"/>
    </source>
</evidence>
<feature type="compositionally biased region" description="Low complexity" evidence="1">
    <location>
        <begin position="64"/>
        <end position="74"/>
    </location>
</feature>
<evidence type="ECO:0000313" key="3">
    <source>
        <dbReference type="Proteomes" id="UP000000763"/>
    </source>
</evidence>